<evidence type="ECO:0000313" key="2">
    <source>
        <dbReference type="EMBL" id="TYK64135.1"/>
    </source>
</evidence>
<keyword evidence="1" id="KW-0732">Signal</keyword>
<gene>
    <name evidence="2" type="ORF">CWS31_017280</name>
</gene>
<protein>
    <recommendedName>
        <fullName evidence="4">C-type lysozyme inhibitor domain-containing protein</fullName>
    </recommendedName>
</protein>
<comment type="caution">
    <text evidence="2">The sequence shown here is derived from an EMBL/GenBank/DDBJ whole genome shotgun (WGS) entry which is preliminary data.</text>
</comment>
<sequence>MKLLSLIFLTISFSVLATKPDRVNIITPKVAACHGFEITDKDNETLVLNYPKTINKRWLASSVTLVYKTNGEEVFLNRVPYSQLNDEPYIWVGFHNGFKQDHDARIDISYSCTDCEFERSEFYSIESIKKFSELSDFSKNEFVCNKSS</sequence>
<feature type="signal peptide" evidence="1">
    <location>
        <begin position="1"/>
        <end position="17"/>
    </location>
</feature>
<dbReference type="Proteomes" id="UP000815846">
    <property type="component" value="Unassembled WGS sequence"/>
</dbReference>
<proteinExistence type="predicted"/>
<accession>A0ABY3MSH7</accession>
<organism evidence="2 3">
    <name type="scientific">Colwellia echini</name>
    <dbReference type="NCBI Taxonomy" id="1982103"/>
    <lineage>
        <taxon>Bacteria</taxon>
        <taxon>Pseudomonadati</taxon>
        <taxon>Pseudomonadota</taxon>
        <taxon>Gammaproteobacteria</taxon>
        <taxon>Alteromonadales</taxon>
        <taxon>Colwelliaceae</taxon>
        <taxon>Colwellia</taxon>
    </lineage>
</organism>
<dbReference type="EMBL" id="PJAI02000065">
    <property type="protein sequence ID" value="TYK64135.1"/>
    <property type="molecule type" value="Genomic_DNA"/>
</dbReference>
<reference evidence="2 3" key="1">
    <citation type="submission" date="2019-08" db="EMBL/GenBank/DDBJ databases">
        <title>Microbe sample from Colwellia echini.</title>
        <authorList>
            <person name="Christiansen L."/>
            <person name="Pathiraja D."/>
            <person name="Schultz-Johansen M."/>
            <person name="Choi I.-G."/>
            <person name="Stougaard P."/>
        </authorList>
    </citation>
    <scope>NUCLEOTIDE SEQUENCE [LARGE SCALE GENOMIC DNA]</scope>
    <source>
        <strain evidence="2 3">A3</strain>
    </source>
</reference>
<evidence type="ECO:0008006" key="4">
    <source>
        <dbReference type="Google" id="ProtNLM"/>
    </source>
</evidence>
<keyword evidence="3" id="KW-1185">Reference proteome</keyword>
<evidence type="ECO:0000313" key="3">
    <source>
        <dbReference type="Proteomes" id="UP000815846"/>
    </source>
</evidence>
<name>A0ABY3MSH7_9GAMM</name>
<feature type="chain" id="PRO_5046406974" description="C-type lysozyme inhibitor domain-containing protein" evidence="1">
    <location>
        <begin position="18"/>
        <end position="148"/>
    </location>
</feature>
<dbReference type="RefSeq" id="WP_101344032.1">
    <property type="nucleotide sequence ID" value="NZ_PJAI02000065.1"/>
</dbReference>
<evidence type="ECO:0000256" key="1">
    <source>
        <dbReference type="SAM" id="SignalP"/>
    </source>
</evidence>